<evidence type="ECO:0000256" key="6">
    <source>
        <dbReference type="ARBA" id="ARBA00022792"/>
    </source>
</evidence>
<dbReference type="InterPro" id="IPR023214">
    <property type="entry name" value="HAD_sf"/>
</dbReference>
<feature type="compositionally biased region" description="Low complexity" evidence="15">
    <location>
        <begin position="441"/>
        <end position="463"/>
    </location>
</feature>
<dbReference type="InterPro" id="IPR004274">
    <property type="entry name" value="FCP1_dom"/>
</dbReference>
<evidence type="ECO:0000256" key="13">
    <source>
        <dbReference type="ARBA" id="ARBA00065975"/>
    </source>
</evidence>
<dbReference type="InterPro" id="IPR050365">
    <property type="entry name" value="TIM50"/>
</dbReference>
<evidence type="ECO:0000256" key="1">
    <source>
        <dbReference type="ARBA" id="ARBA00004434"/>
    </source>
</evidence>
<evidence type="ECO:0000256" key="3">
    <source>
        <dbReference type="ARBA" id="ARBA00020799"/>
    </source>
</evidence>
<dbReference type="EMBL" id="MU157890">
    <property type="protein sequence ID" value="KAF9524987.1"/>
    <property type="molecule type" value="Genomic_DNA"/>
</dbReference>
<feature type="compositionally biased region" description="Pro residues" evidence="15">
    <location>
        <begin position="430"/>
        <end position="440"/>
    </location>
</feature>
<keyword evidence="11 14" id="KW-0496">Mitochondrion</keyword>
<evidence type="ECO:0000256" key="10">
    <source>
        <dbReference type="ARBA" id="ARBA00023010"/>
    </source>
</evidence>
<dbReference type="GO" id="GO:0015031">
    <property type="term" value="P:protein transport"/>
    <property type="evidence" value="ECO:0007669"/>
    <property type="project" value="UniProtKB-KW"/>
</dbReference>
<dbReference type="SUPFAM" id="SSF56784">
    <property type="entry name" value="HAD-like"/>
    <property type="match status" value="1"/>
</dbReference>
<comment type="subunit">
    <text evidence="13">Component of the TIM23 complex, at least composed of TIM23, TIM17 and TIM50. Interacts with preproteins in transit.</text>
</comment>
<feature type="region of interest" description="Disordered" evidence="15">
    <location>
        <begin position="1"/>
        <end position="82"/>
    </location>
</feature>
<dbReference type="FunFam" id="3.40.50.1000:FF:000019">
    <property type="entry name" value="Mitochondrial import inner membrane translocase subunit TIM50"/>
    <property type="match status" value="1"/>
</dbReference>
<comment type="similarity">
    <text evidence="2 14">Belongs to the TIM50 family.</text>
</comment>
<dbReference type="Pfam" id="PF03031">
    <property type="entry name" value="NIF"/>
    <property type="match status" value="1"/>
</dbReference>
<dbReference type="InterPro" id="IPR036412">
    <property type="entry name" value="HAD-like_sf"/>
</dbReference>
<dbReference type="GO" id="GO:0005744">
    <property type="term" value="C:TIM23 mitochondrial import inner membrane translocase complex"/>
    <property type="evidence" value="ECO:0007669"/>
    <property type="project" value="UniProtKB-UniRule"/>
</dbReference>
<sequence>MSQAPPSTPRNTARPPSSGEANGAPEPMASSSKDALGFEPTLDTPSRSVPSLDFSPELEEEPQRTGAKSSKGSLSSSEKKRRNMSRVSMVLLALGLSAHAISMGKEWDEDELKAMKMKLEDAPSTRWGRTIHRYTEIFDYFNKPAWPELLPPPLPAPHQKPYTLLISLDDLLVTSTWDRQYGWRTAKRPGVDYFLAYISQFYEVVIFTSQPSYTAGPILDKLDRYGFFITYRLFREATRSVNGQVVKDLSYLNRDLSKVILLDTKPEHIVNPENAVVLPKWKGESGDKGLVAMIPFLESIAIYKPPDVRPIVKAYEGKDVPTAYGKLEAEMKTKHIEEWKGKTKTVAPVKSFGSVLGFSSTPIQSQSAGGPPPTYLEQKRAEAQRQYLEEQKYINDNKAQLEKLLEQDQQAMAAQVPGNLWEAIDQFRGGPPPPPPPGAPTPAGASGAPVGSVVAAVSSGSSPDSTKKA</sequence>
<reference evidence="17" key="1">
    <citation type="submission" date="2020-11" db="EMBL/GenBank/DDBJ databases">
        <authorList>
            <consortium name="DOE Joint Genome Institute"/>
            <person name="Ahrendt S."/>
            <person name="Riley R."/>
            <person name="Andreopoulos W."/>
            <person name="Labutti K."/>
            <person name="Pangilinan J."/>
            <person name="Ruiz-Duenas F.J."/>
            <person name="Barrasa J.M."/>
            <person name="Sanchez-Garcia M."/>
            <person name="Camarero S."/>
            <person name="Miyauchi S."/>
            <person name="Serrano A."/>
            <person name="Linde D."/>
            <person name="Babiker R."/>
            <person name="Drula E."/>
            <person name="Ayuso-Fernandez I."/>
            <person name="Pacheco R."/>
            <person name="Padilla G."/>
            <person name="Ferreira P."/>
            <person name="Barriuso J."/>
            <person name="Kellner H."/>
            <person name="Castanera R."/>
            <person name="Alfaro M."/>
            <person name="Ramirez L."/>
            <person name="Pisabarro A.G."/>
            <person name="Kuo A."/>
            <person name="Tritt A."/>
            <person name="Lipzen A."/>
            <person name="He G."/>
            <person name="Yan M."/>
            <person name="Ng V."/>
            <person name="Cullen D."/>
            <person name="Martin F."/>
            <person name="Rosso M.-N."/>
            <person name="Henrissat B."/>
            <person name="Hibbett D."/>
            <person name="Martinez A.T."/>
            <person name="Grigoriev I.V."/>
        </authorList>
    </citation>
    <scope>NUCLEOTIDE SEQUENCE</scope>
    <source>
        <strain evidence="17">CBS 506.95</strain>
    </source>
</reference>
<dbReference type="PROSITE" id="PS50969">
    <property type="entry name" value="FCP1"/>
    <property type="match status" value="1"/>
</dbReference>
<accession>A0A9P6JL60</accession>
<proteinExistence type="inferred from homology"/>
<feature type="region of interest" description="Disordered" evidence="15">
    <location>
        <begin position="424"/>
        <end position="469"/>
    </location>
</feature>
<keyword evidence="7 14" id="KW-0653">Protein transport</keyword>
<keyword evidence="4 14" id="KW-0813">Transport</keyword>
<keyword evidence="9" id="KW-1133">Transmembrane helix</keyword>
<feature type="compositionally biased region" description="Polar residues" evidence="15">
    <location>
        <begin position="1"/>
        <end position="15"/>
    </location>
</feature>
<evidence type="ECO:0000256" key="7">
    <source>
        <dbReference type="ARBA" id="ARBA00022927"/>
    </source>
</evidence>
<keyword evidence="6" id="KW-0999">Mitochondrion inner membrane</keyword>
<evidence type="ECO:0000256" key="2">
    <source>
        <dbReference type="ARBA" id="ARBA00006344"/>
    </source>
</evidence>
<name>A0A9P6JL60_9AGAR</name>
<evidence type="ECO:0000256" key="11">
    <source>
        <dbReference type="ARBA" id="ARBA00023128"/>
    </source>
</evidence>
<evidence type="ECO:0000256" key="12">
    <source>
        <dbReference type="ARBA" id="ARBA00023136"/>
    </source>
</evidence>
<keyword evidence="5" id="KW-0812">Transmembrane</keyword>
<evidence type="ECO:0000256" key="15">
    <source>
        <dbReference type="SAM" id="MobiDB-lite"/>
    </source>
</evidence>
<protein>
    <recommendedName>
        <fullName evidence="3 14">Mitochondrial import inner membrane translocase subunit TIM50</fullName>
    </recommendedName>
</protein>
<evidence type="ECO:0000256" key="5">
    <source>
        <dbReference type="ARBA" id="ARBA00022692"/>
    </source>
</evidence>
<comment type="function">
    <text evidence="14">Essential component of the TIM23 complex, a complex that mediates the translocation of transit peptide-containing proteins across the mitochondrial inner membrane.</text>
</comment>
<gene>
    <name evidence="17" type="ORF">CPB83DRAFT_897396</name>
</gene>
<comment type="subcellular location">
    <subcellularLocation>
        <location evidence="1 14">Mitochondrion inner membrane</location>
        <topology evidence="1 14">Single-pass membrane protein</topology>
    </subcellularLocation>
</comment>
<dbReference type="CDD" id="cd07521">
    <property type="entry name" value="HAD_FCP1-like"/>
    <property type="match status" value="1"/>
</dbReference>
<evidence type="ECO:0000256" key="14">
    <source>
        <dbReference type="RuleBase" id="RU365079"/>
    </source>
</evidence>
<dbReference type="PANTHER" id="PTHR12210">
    <property type="entry name" value="DULLARD PROTEIN PHOSPHATASE"/>
    <property type="match status" value="1"/>
</dbReference>
<comment type="caution">
    <text evidence="17">The sequence shown here is derived from an EMBL/GenBank/DDBJ whole genome shotgun (WGS) entry which is preliminary data.</text>
</comment>
<dbReference type="SMART" id="SM00577">
    <property type="entry name" value="CPDc"/>
    <property type="match status" value="1"/>
</dbReference>
<dbReference type="Proteomes" id="UP000807306">
    <property type="component" value="Unassembled WGS sequence"/>
</dbReference>
<feature type="domain" description="FCP1 homology" evidence="16">
    <location>
        <begin position="157"/>
        <end position="300"/>
    </location>
</feature>
<dbReference type="Gene3D" id="3.40.50.1000">
    <property type="entry name" value="HAD superfamily/HAD-like"/>
    <property type="match status" value="1"/>
</dbReference>
<evidence type="ECO:0000256" key="4">
    <source>
        <dbReference type="ARBA" id="ARBA00022448"/>
    </source>
</evidence>
<dbReference type="AlphaFoldDB" id="A0A9P6JL60"/>
<evidence type="ECO:0000313" key="18">
    <source>
        <dbReference type="Proteomes" id="UP000807306"/>
    </source>
</evidence>
<organism evidence="17 18">
    <name type="scientific">Crepidotus variabilis</name>
    <dbReference type="NCBI Taxonomy" id="179855"/>
    <lineage>
        <taxon>Eukaryota</taxon>
        <taxon>Fungi</taxon>
        <taxon>Dikarya</taxon>
        <taxon>Basidiomycota</taxon>
        <taxon>Agaricomycotina</taxon>
        <taxon>Agaricomycetes</taxon>
        <taxon>Agaricomycetidae</taxon>
        <taxon>Agaricales</taxon>
        <taxon>Agaricineae</taxon>
        <taxon>Crepidotaceae</taxon>
        <taxon>Crepidotus</taxon>
    </lineage>
</organism>
<dbReference type="OrthoDB" id="287041at2759"/>
<keyword evidence="10 14" id="KW-0811">Translocation</keyword>
<evidence type="ECO:0000259" key="16">
    <source>
        <dbReference type="PROSITE" id="PS50969"/>
    </source>
</evidence>
<evidence type="ECO:0000256" key="9">
    <source>
        <dbReference type="ARBA" id="ARBA00022989"/>
    </source>
</evidence>
<keyword evidence="12" id="KW-0472">Membrane</keyword>
<keyword evidence="18" id="KW-1185">Reference proteome</keyword>
<keyword evidence="8 14" id="KW-0809">Transit peptide</keyword>
<evidence type="ECO:0000256" key="8">
    <source>
        <dbReference type="ARBA" id="ARBA00022946"/>
    </source>
</evidence>
<evidence type="ECO:0000313" key="17">
    <source>
        <dbReference type="EMBL" id="KAF9524987.1"/>
    </source>
</evidence>